<evidence type="ECO:0000259" key="4">
    <source>
        <dbReference type="Pfam" id="PF25917"/>
    </source>
</evidence>
<dbReference type="AlphaFoldDB" id="A0A1Q6R3F3"/>
<dbReference type="Pfam" id="PF25917">
    <property type="entry name" value="BSH_RND"/>
    <property type="match status" value="1"/>
</dbReference>
<dbReference type="NCBIfam" id="TIGR01730">
    <property type="entry name" value="RND_mfp"/>
    <property type="match status" value="1"/>
</dbReference>
<dbReference type="Pfam" id="PF25990">
    <property type="entry name" value="Beta-barrel_YknX"/>
    <property type="match status" value="1"/>
</dbReference>
<dbReference type="Proteomes" id="UP000186777">
    <property type="component" value="Unassembled WGS sequence"/>
</dbReference>
<gene>
    <name evidence="6" type="ORF">BHW43_08165</name>
</gene>
<feature type="coiled-coil region" evidence="2">
    <location>
        <begin position="96"/>
        <end position="123"/>
    </location>
</feature>
<dbReference type="Gene3D" id="2.40.420.20">
    <property type="match status" value="1"/>
</dbReference>
<organism evidence="6 7">
    <name type="scientific">Phascolarctobacterium succinatutens</name>
    <dbReference type="NCBI Taxonomy" id="626940"/>
    <lineage>
        <taxon>Bacteria</taxon>
        <taxon>Bacillati</taxon>
        <taxon>Bacillota</taxon>
        <taxon>Negativicutes</taxon>
        <taxon>Acidaminococcales</taxon>
        <taxon>Acidaminococcaceae</taxon>
        <taxon>Phascolarctobacterium</taxon>
    </lineage>
</organism>
<comment type="caution">
    <text evidence="6">The sequence shown here is derived from an EMBL/GenBank/DDBJ whole genome shotgun (WGS) entry which is preliminary data.</text>
</comment>
<dbReference type="InterPro" id="IPR006143">
    <property type="entry name" value="RND_pump_MFP"/>
</dbReference>
<dbReference type="GO" id="GO:1990281">
    <property type="term" value="C:efflux pump complex"/>
    <property type="evidence" value="ECO:0007669"/>
    <property type="project" value="TreeGrafter"/>
</dbReference>
<protein>
    <submittedName>
        <fullName evidence="6">Efflux transporter periplasmic adaptor subunit</fullName>
    </submittedName>
</protein>
<dbReference type="PANTHER" id="PTHR30469:SF33">
    <property type="entry name" value="SLR1207 PROTEIN"/>
    <property type="match status" value="1"/>
</dbReference>
<feature type="domain" description="Multidrug resistance protein MdtA-like alpha-helical hairpin" evidence="3">
    <location>
        <begin position="97"/>
        <end position="143"/>
    </location>
</feature>
<dbReference type="Gene3D" id="1.10.287.470">
    <property type="entry name" value="Helix hairpin bin"/>
    <property type="match status" value="1"/>
</dbReference>
<dbReference type="SUPFAM" id="SSF111369">
    <property type="entry name" value="HlyD-like secretion proteins"/>
    <property type="match status" value="1"/>
</dbReference>
<keyword evidence="2" id="KW-0175">Coiled coil</keyword>
<dbReference type="Gene3D" id="2.40.30.170">
    <property type="match status" value="1"/>
</dbReference>
<feature type="domain" description="YknX-like beta-barrel" evidence="5">
    <location>
        <begin position="198"/>
        <end position="268"/>
    </location>
</feature>
<evidence type="ECO:0000259" key="3">
    <source>
        <dbReference type="Pfam" id="PF25876"/>
    </source>
</evidence>
<sequence>MSFVKKNKYILVAAAILLAGSYGGYKYYQSTQVSTAAVKMGEVKKGNIVETISATGALSAQDNVDISSKITGRIVEVLVKENQHVNAGDVLVRLDATSLNATLAQMQAKLHNAQANYERNLNLLNRGAISQSTFDSVEADYLVAKSNYEKAASDVNDTVITTPISGYIIGKPTPVGQTISSGISTPQVIMSVATLDNMEIEALVDESDIGQVKDGQKVKFTVDAYPNETFTGKVRLISRSATTENNVIYYKVYVTVDDAKGKLLPTMTARTDIIINEANDVTIVPLNCIYSEGSRRYVKVYNEKTKETRDVDVKLGLTSDSEVAVTATGLSIGDKLLVKKAVSKQSSNRMGPPPMH</sequence>
<dbReference type="InterPro" id="IPR058636">
    <property type="entry name" value="Beta-barrel_YknX"/>
</dbReference>
<evidence type="ECO:0000256" key="1">
    <source>
        <dbReference type="ARBA" id="ARBA00009477"/>
    </source>
</evidence>
<dbReference type="PANTHER" id="PTHR30469">
    <property type="entry name" value="MULTIDRUG RESISTANCE PROTEIN MDTA"/>
    <property type="match status" value="1"/>
</dbReference>
<comment type="similarity">
    <text evidence="1">Belongs to the membrane fusion protein (MFP) (TC 8.A.1) family.</text>
</comment>
<name>A0A1Q6R3F3_9FIRM</name>
<dbReference type="InterPro" id="IPR058624">
    <property type="entry name" value="MdtA-like_HH"/>
</dbReference>
<dbReference type="InterPro" id="IPR058625">
    <property type="entry name" value="MdtA-like_BSH"/>
</dbReference>
<evidence type="ECO:0000313" key="7">
    <source>
        <dbReference type="Proteomes" id="UP000186777"/>
    </source>
</evidence>
<evidence type="ECO:0000313" key="6">
    <source>
        <dbReference type="EMBL" id="OLA36911.1"/>
    </source>
</evidence>
<proteinExistence type="inferred from homology"/>
<dbReference type="EMBL" id="MNTG01000037">
    <property type="protein sequence ID" value="OLA36911.1"/>
    <property type="molecule type" value="Genomic_DNA"/>
</dbReference>
<evidence type="ECO:0000256" key="2">
    <source>
        <dbReference type="SAM" id="Coils"/>
    </source>
</evidence>
<reference evidence="6 7" key="1">
    <citation type="journal article" date="2016" name="Nat. Biotechnol.">
        <title>Measurement of bacterial replication rates in microbial communities.</title>
        <authorList>
            <person name="Brown C.T."/>
            <person name="Olm M.R."/>
            <person name="Thomas B.C."/>
            <person name="Banfield J.F."/>
        </authorList>
    </citation>
    <scope>NUCLEOTIDE SEQUENCE [LARGE SCALE GENOMIC DNA]</scope>
    <source>
        <strain evidence="6">46_33</strain>
    </source>
</reference>
<evidence type="ECO:0000259" key="5">
    <source>
        <dbReference type="Pfam" id="PF25990"/>
    </source>
</evidence>
<dbReference type="Gene3D" id="2.40.50.100">
    <property type="match status" value="1"/>
</dbReference>
<feature type="domain" description="Multidrug resistance protein MdtA-like barrel-sandwich hybrid" evidence="4">
    <location>
        <begin position="63"/>
        <end position="190"/>
    </location>
</feature>
<dbReference type="GO" id="GO:0015562">
    <property type="term" value="F:efflux transmembrane transporter activity"/>
    <property type="evidence" value="ECO:0007669"/>
    <property type="project" value="TreeGrafter"/>
</dbReference>
<accession>A0A1Q6R3F3</accession>
<dbReference type="Pfam" id="PF25876">
    <property type="entry name" value="HH_MFP_RND"/>
    <property type="match status" value="1"/>
</dbReference>
<dbReference type="STRING" id="626940.BHW43_08165"/>